<protein>
    <submittedName>
        <fullName evidence="1">Uncharacterized protein</fullName>
    </submittedName>
</protein>
<reference evidence="1 2" key="1">
    <citation type="submission" date="2018-11" db="EMBL/GenBank/DDBJ databases">
        <title>Rufibacter latericius sp. nov., isolated from water in Baiyang Lake.</title>
        <authorList>
            <person name="Yang Y."/>
        </authorList>
    </citation>
    <scope>NUCLEOTIDE SEQUENCE [LARGE SCALE GENOMIC DNA]</scope>
    <source>
        <strain evidence="1 2">R-22-1c-1</strain>
    </source>
</reference>
<accession>A0A3M9MYB7</accession>
<comment type="caution">
    <text evidence="1">The sequence shown here is derived from an EMBL/GenBank/DDBJ whole genome shotgun (WGS) entry which is preliminary data.</text>
</comment>
<evidence type="ECO:0000313" key="1">
    <source>
        <dbReference type="EMBL" id="RNI30531.1"/>
    </source>
</evidence>
<dbReference type="Proteomes" id="UP000272117">
    <property type="component" value="Unassembled WGS sequence"/>
</dbReference>
<dbReference type="EMBL" id="RJJD01000002">
    <property type="protein sequence ID" value="RNI30531.1"/>
    <property type="molecule type" value="Genomic_DNA"/>
</dbReference>
<keyword evidence="2" id="KW-1185">Reference proteome</keyword>
<evidence type="ECO:0000313" key="2">
    <source>
        <dbReference type="Proteomes" id="UP000272117"/>
    </source>
</evidence>
<sequence>MDFMGWWLYTVLGYARYMGKKKAKRLQQKMVLAGEQLFRVPRTMARGQEHIPENNRCKGAQE</sequence>
<dbReference type="AlphaFoldDB" id="A0A3M9MYB7"/>
<organism evidence="1 2">
    <name type="scientific">Rufibacter latericius</name>
    <dbReference type="NCBI Taxonomy" id="2487040"/>
    <lineage>
        <taxon>Bacteria</taxon>
        <taxon>Pseudomonadati</taxon>
        <taxon>Bacteroidota</taxon>
        <taxon>Cytophagia</taxon>
        <taxon>Cytophagales</taxon>
        <taxon>Hymenobacteraceae</taxon>
        <taxon>Rufibacter</taxon>
    </lineage>
</organism>
<name>A0A3M9MYB7_9BACT</name>
<gene>
    <name evidence="1" type="ORF">EFB08_04555</name>
</gene>
<proteinExistence type="predicted"/>